<keyword evidence="1" id="KW-0479">Metal-binding</keyword>
<dbReference type="EMBL" id="JBHSSW010000004">
    <property type="protein sequence ID" value="MFC6197244.1"/>
    <property type="molecule type" value="Genomic_DNA"/>
</dbReference>
<dbReference type="Gene3D" id="3.80.30.30">
    <property type="match status" value="1"/>
</dbReference>
<evidence type="ECO:0000313" key="6">
    <source>
        <dbReference type="EMBL" id="MFC6197244.1"/>
    </source>
</evidence>
<feature type="region of interest" description="Disordered" evidence="4">
    <location>
        <begin position="1"/>
        <end position="21"/>
    </location>
</feature>
<reference evidence="7" key="1">
    <citation type="journal article" date="2019" name="Int. J. Syst. Evol. Microbiol.">
        <title>The Global Catalogue of Microorganisms (GCM) 10K type strain sequencing project: providing services to taxonomists for standard genome sequencing and annotation.</title>
        <authorList>
            <consortium name="The Broad Institute Genomics Platform"/>
            <consortium name="The Broad Institute Genome Sequencing Center for Infectious Disease"/>
            <person name="Wu L."/>
            <person name="Ma J."/>
        </authorList>
    </citation>
    <scope>NUCLEOTIDE SEQUENCE [LARGE SCALE GENOMIC DNA]</scope>
    <source>
        <strain evidence="7">CGMCC-1.15741</strain>
    </source>
</reference>
<keyword evidence="7" id="KW-1185">Reference proteome</keyword>
<dbReference type="InterPro" id="IPR007197">
    <property type="entry name" value="rSAM"/>
</dbReference>
<evidence type="ECO:0000256" key="4">
    <source>
        <dbReference type="SAM" id="MobiDB-lite"/>
    </source>
</evidence>
<dbReference type="Proteomes" id="UP001596303">
    <property type="component" value="Unassembled WGS sequence"/>
</dbReference>
<keyword evidence="3" id="KW-0411">Iron-sulfur</keyword>
<evidence type="ECO:0000256" key="3">
    <source>
        <dbReference type="ARBA" id="ARBA00023014"/>
    </source>
</evidence>
<dbReference type="SFLD" id="SFLDS00029">
    <property type="entry name" value="Radical_SAM"/>
    <property type="match status" value="1"/>
</dbReference>
<dbReference type="InterPro" id="IPR040086">
    <property type="entry name" value="MJ0683-like"/>
</dbReference>
<evidence type="ECO:0000256" key="1">
    <source>
        <dbReference type="ARBA" id="ARBA00022723"/>
    </source>
</evidence>
<organism evidence="6 7">
    <name type="scientific">Ponticaulis profundi</name>
    <dbReference type="NCBI Taxonomy" id="2665222"/>
    <lineage>
        <taxon>Bacteria</taxon>
        <taxon>Pseudomonadati</taxon>
        <taxon>Pseudomonadota</taxon>
        <taxon>Alphaproteobacteria</taxon>
        <taxon>Hyphomonadales</taxon>
        <taxon>Hyphomonadaceae</taxon>
        <taxon>Ponticaulis</taxon>
    </lineage>
</organism>
<accession>A0ABW1S6T3</accession>
<name>A0ABW1S6T3_9PROT</name>
<dbReference type="PROSITE" id="PS51918">
    <property type="entry name" value="RADICAL_SAM"/>
    <property type="match status" value="1"/>
</dbReference>
<evidence type="ECO:0000256" key="2">
    <source>
        <dbReference type="ARBA" id="ARBA00023004"/>
    </source>
</evidence>
<proteinExistence type="predicted"/>
<dbReference type="InterPro" id="IPR058240">
    <property type="entry name" value="rSAM_sf"/>
</dbReference>
<dbReference type="PANTHER" id="PTHR43432">
    <property type="entry name" value="SLR0285 PROTEIN"/>
    <property type="match status" value="1"/>
</dbReference>
<dbReference type="SMART" id="SM00729">
    <property type="entry name" value="Elp3"/>
    <property type="match status" value="1"/>
</dbReference>
<feature type="domain" description="Radical SAM core" evidence="5">
    <location>
        <begin position="82"/>
        <end position="319"/>
    </location>
</feature>
<sequence>MAFSQKLPRAGRITSNDLSPLTPEAVEKGLGAVSNPAGRFEKYNTERVDDGWYQDEDELAPDLNIAWHREKARSIITHNQSPDISFDRSINPYRGCEHGCIYCFARPSHAYLGHSAGIDFERQLYFKTNAVERLRQELAARAYTPAPLALGVNTDAYQPEERRLRLTRAILEVLAEHNHPVTIVTKSGLIRRDIDLLAPMAEKNIARVAISLTTLDKDLARKMEPRAASPQLRLKTIKALSDAGIPVTVMTAPIIPCINEAEIEDLLQAAYDHGARNAGYVLLRLPYELKDIFHEWLVAHFPDRALRVINTMRAMRGGLDYDADWSKRQRGEGVQARMIGSRFHKSAARIGLNSKRQHLRTDLFRKPPQNKDQLSFDL</sequence>
<dbReference type="PANTHER" id="PTHR43432:SF3">
    <property type="entry name" value="SLR0285 PROTEIN"/>
    <property type="match status" value="1"/>
</dbReference>
<evidence type="ECO:0000259" key="5">
    <source>
        <dbReference type="PROSITE" id="PS51918"/>
    </source>
</evidence>
<dbReference type="RefSeq" id="WP_377375848.1">
    <property type="nucleotide sequence ID" value="NZ_JBHSSW010000004.1"/>
</dbReference>
<protein>
    <submittedName>
        <fullName evidence="6">PA0069 family radical SAM protein</fullName>
    </submittedName>
</protein>
<keyword evidence="2" id="KW-0408">Iron</keyword>
<dbReference type="NCBIfam" id="NF033668">
    <property type="entry name" value="rSAM_PA0069"/>
    <property type="match status" value="1"/>
</dbReference>
<dbReference type="SUPFAM" id="SSF102114">
    <property type="entry name" value="Radical SAM enzymes"/>
    <property type="match status" value="1"/>
</dbReference>
<gene>
    <name evidence="6" type="ORF">ACFQDM_04100</name>
</gene>
<dbReference type="InterPro" id="IPR006638">
    <property type="entry name" value="Elp3/MiaA/NifB-like_rSAM"/>
</dbReference>
<dbReference type="Pfam" id="PF04055">
    <property type="entry name" value="Radical_SAM"/>
    <property type="match status" value="1"/>
</dbReference>
<comment type="caution">
    <text evidence="6">The sequence shown here is derived from an EMBL/GenBank/DDBJ whole genome shotgun (WGS) entry which is preliminary data.</text>
</comment>
<evidence type="ECO:0000313" key="7">
    <source>
        <dbReference type="Proteomes" id="UP001596303"/>
    </source>
</evidence>
<dbReference type="SFLD" id="SFLDG01084">
    <property type="entry name" value="Uncharacterised_Radical_SAM_Su"/>
    <property type="match status" value="1"/>
</dbReference>
<dbReference type="CDD" id="cd01335">
    <property type="entry name" value="Radical_SAM"/>
    <property type="match status" value="1"/>
</dbReference>